<evidence type="ECO:0000313" key="2">
    <source>
        <dbReference type="Proteomes" id="UP001500253"/>
    </source>
</evidence>
<evidence type="ECO:0000313" key="1">
    <source>
        <dbReference type="EMBL" id="GAA2360041.1"/>
    </source>
</evidence>
<comment type="caution">
    <text evidence="1">The sequence shown here is derived from an EMBL/GenBank/DDBJ whole genome shotgun (WGS) entry which is preliminary data.</text>
</comment>
<gene>
    <name evidence="1" type="ORF">GCM10010246_57820</name>
</gene>
<organism evidence="1 2">
    <name type="scientific">Streptomyces cuspidosporus</name>
    <dbReference type="NCBI Taxonomy" id="66882"/>
    <lineage>
        <taxon>Bacteria</taxon>
        <taxon>Bacillati</taxon>
        <taxon>Actinomycetota</taxon>
        <taxon>Actinomycetes</taxon>
        <taxon>Kitasatosporales</taxon>
        <taxon>Streptomycetaceae</taxon>
        <taxon>Streptomyces</taxon>
    </lineage>
</organism>
<dbReference type="SUPFAM" id="SSF56281">
    <property type="entry name" value="Metallo-hydrolase/oxidoreductase"/>
    <property type="match status" value="1"/>
</dbReference>
<dbReference type="Pfam" id="PF23023">
    <property type="entry name" value="Anti-Pycsar_Apyc1"/>
    <property type="match status" value="1"/>
</dbReference>
<dbReference type="Gene3D" id="3.60.15.10">
    <property type="entry name" value="Ribonuclease Z/Hydroxyacylglutathione hydrolase-like"/>
    <property type="match status" value="1"/>
</dbReference>
<reference evidence="1 2" key="1">
    <citation type="journal article" date="2019" name="Int. J. Syst. Evol. Microbiol.">
        <title>The Global Catalogue of Microorganisms (GCM) 10K type strain sequencing project: providing services to taxonomists for standard genome sequencing and annotation.</title>
        <authorList>
            <consortium name="The Broad Institute Genomics Platform"/>
            <consortium name="The Broad Institute Genome Sequencing Center for Infectious Disease"/>
            <person name="Wu L."/>
            <person name="Ma J."/>
        </authorList>
    </citation>
    <scope>NUCLEOTIDE SEQUENCE [LARGE SCALE GENOMIC DNA]</scope>
    <source>
        <strain evidence="1 2">JCM 4316</strain>
    </source>
</reference>
<keyword evidence="2" id="KW-1185">Reference proteome</keyword>
<evidence type="ECO:0008006" key="3">
    <source>
        <dbReference type="Google" id="ProtNLM"/>
    </source>
</evidence>
<dbReference type="PANTHER" id="PTHR46018:SF4">
    <property type="entry name" value="METALLO-HYDROLASE YHFI-RELATED"/>
    <property type="match status" value="1"/>
</dbReference>
<dbReference type="PANTHER" id="PTHR46018">
    <property type="entry name" value="ZINC PHOSPHODIESTERASE ELAC PROTEIN 1"/>
    <property type="match status" value="1"/>
</dbReference>
<accession>A0ABN3GSK8</accession>
<proteinExistence type="predicted"/>
<dbReference type="Proteomes" id="UP001500253">
    <property type="component" value="Unassembled WGS sequence"/>
</dbReference>
<name>A0ABN3GSK8_9ACTN</name>
<sequence>MDNPCSGYLISSGHTRLWADAGSGTPAQLQRYARLDEVDAIWISHLHADHSADLLTAYYAALYADLRLAAPIPLYGPPGIAERLAHYLTNGPRRSPTSASASFGR</sequence>
<dbReference type="InterPro" id="IPR036866">
    <property type="entry name" value="RibonucZ/Hydroxyglut_hydro"/>
</dbReference>
<protein>
    <recommendedName>
        <fullName evidence="3">Metallo-beta-lactamase domain-containing protein</fullName>
    </recommendedName>
</protein>
<dbReference type="EMBL" id="BAAASD010000030">
    <property type="protein sequence ID" value="GAA2360041.1"/>
    <property type="molecule type" value="Genomic_DNA"/>
</dbReference>